<evidence type="ECO:0000313" key="2">
    <source>
        <dbReference type="EMBL" id="APG62894.1"/>
    </source>
</evidence>
<evidence type="ECO:0000256" key="1">
    <source>
        <dbReference type="SAM" id="Phobius"/>
    </source>
</evidence>
<dbReference type="AlphaFoldDB" id="A0A1L3JCP3"/>
<keyword evidence="1" id="KW-0812">Transmembrane</keyword>
<dbReference type="STRING" id="1913578.LPB140_08940"/>
<dbReference type="Pfam" id="PF04964">
    <property type="entry name" value="Flp_Fap"/>
    <property type="match status" value="1"/>
</dbReference>
<protein>
    <recommendedName>
        <fullName evidence="4">Flp family type IVb pilin</fullName>
    </recommendedName>
</protein>
<dbReference type="Proteomes" id="UP000242561">
    <property type="component" value="Chromosome"/>
</dbReference>
<keyword evidence="1" id="KW-0472">Membrane</keyword>
<dbReference type="InterPro" id="IPR007047">
    <property type="entry name" value="Flp_Fap"/>
</dbReference>
<reference evidence="2 3" key="1">
    <citation type="submission" date="2016-11" db="EMBL/GenBank/DDBJ databases">
        <title>Sphingorhabdus sp. LPB0140, isolated from marine environment.</title>
        <authorList>
            <person name="Kim E."/>
            <person name="Yi H."/>
        </authorList>
    </citation>
    <scope>NUCLEOTIDE SEQUENCE [LARGE SCALE GENOMIC DNA]</scope>
    <source>
        <strain evidence="2 3">LPB0140</strain>
    </source>
</reference>
<organism evidence="2 3">
    <name type="scientific">Sphingorhabdus lutea</name>
    <dbReference type="NCBI Taxonomy" id="1913578"/>
    <lineage>
        <taxon>Bacteria</taxon>
        <taxon>Pseudomonadati</taxon>
        <taxon>Pseudomonadota</taxon>
        <taxon>Alphaproteobacteria</taxon>
        <taxon>Sphingomonadales</taxon>
        <taxon>Sphingomonadaceae</taxon>
        <taxon>Sphingorhabdus</taxon>
    </lineage>
</organism>
<accession>A0A1L3JCP3</accession>
<dbReference type="EMBL" id="CP018154">
    <property type="protein sequence ID" value="APG62894.1"/>
    <property type="molecule type" value="Genomic_DNA"/>
</dbReference>
<feature type="transmembrane region" description="Helical" evidence="1">
    <location>
        <begin position="20"/>
        <end position="38"/>
    </location>
</feature>
<proteinExistence type="predicted"/>
<dbReference type="OrthoDB" id="5325135at2"/>
<evidence type="ECO:0008006" key="4">
    <source>
        <dbReference type="Google" id="ProtNLM"/>
    </source>
</evidence>
<keyword evidence="1" id="KW-1133">Transmembrane helix</keyword>
<evidence type="ECO:0000313" key="3">
    <source>
        <dbReference type="Proteomes" id="UP000242561"/>
    </source>
</evidence>
<dbReference type="KEGG" id="sphl:LPB140_08940"/>
<name>A0A1L3JCP3_9SPHN</name>
<dbReference type="RefSeq" id="WP_072559543.1">
    <property type="nucleotide sequence ID" value="NZ_CP018154.1"/>
</dbReference>
<sequence>MYKFFKNLLNDEAGATAVEYGLILSLVVIAILTAMSSVGSKTGGMWDRVSNKILSSTNEVK</sequence>
<gene>
    <name evidence="2" type="ORF">LPB140_08940</name>
</gene>
<keyword evidence="3" id="KW-1185">Reference proteome</keyword>